<dbReference type="Pfam" id="PF13476">
    <property type="entry name" value="AAA_23"/>
    <property type="match status" value="1"/>
</dbReference>
<dbReference type="EMBL" id="QQWG01000008">
    <property type="protein sequence ID" value="RRG21558.1"/>
    <property type="molecule type" value="Genomic_DNA"/>
</dbReference>
<dbReference type="InterPro" id="IPR003593">
    <property type="entry name" value="AAA+_ATPase"/>
</dbReference>
<evidence type="ECO:0000313" key="3">
    <source>
        <dbReference type="Proteomes" id="UP000285794"/>
    </source>
</evidence>
<keyword evidence="3" id="KW-1185">Reference proteome</keyword>
<dbReference type="AlphaFoldDB" id="A0A425Y173"/>
<dbReference type="Gene3D" id="3.40.50.300">
    <property type="entry name" value="P-loop containing nucleotide triphosphate hydrolases"/>
    <property type="match status" value="1"/>
</dbReference>
<gene>
    <name evidence="2" type="ORF">DWB61_09770</name>
</gene>
<organism evidence="2 3">
    <name type="scientific">Ancylomarina euxinus</name>
    <dbReference type="NCBI Taxonomy" id="2283627"/>
    <lineage>
        <taxon>Bacteria</taxon>
        <taxon>Pseudomonadati</taxon>
        <taxon>Bacteroidota</taxon>
        <taxon>Bacteroidia</taxon>
        <taxon>Marinilabiliales</taxon>
        <taxon>Marinifilaceae</taxon>
        <taxon>Ancylomarina</taxon>
    </lineage>
</organism>
<dbReference type="SMART" id="SM00382">
    <property type="entry name" value="AAA"/>
    <property type="match status" value="1"/>
</dbReference>
<protein>
    <submittedName>
        <fullName evidence="2">DUF2813 domain-containing protein</fullName>
    </submittedName>
</protein>
<dbReference type="Proteomes" id="UP000285794">
    <property type="component" value="Unassembled WGS sequence"/>
</dbReference>
<dbReference type="GO" id="GO:0005524">
    <property type="term" value="F:ATP binding"/>
    <property type="evidence" value="ECO:0007669"/>
    <property type="project" value="InterPro"/>
</dbReference>
<dbReference type="PANTHER" id="PTHR43581:SF2">
    <property type="entry name" value="EXCINUCLEASE ATPASE SUBUNIT"/>
    <property type="match status" value="1"/>
</dbReference>
<dbReference type="InterPro" id="IPR038729">
    <property type="entry name" value="Rad50/SbcC_AAA"/>
</dbReference>
<dbReference type="Pfam" id="PF13304">
    <property type="entry name" value="AAA_21"/>
    <property type="match status" value="1"/>
</dbReference>
<dbReference type="InterPro" id="IPR051396">
    <property type="entry name" value="Bact_Antivir_Def_Nuclease"/>
</dbReference>
<evidence type="ECO:0000313" key="2">
    <source>
        <dbReference type="EMBL" id="RRG21558.1"/>
    </source>
</evidence>
<sequence length="420" mass="47562">MKINRITLKNFRSIENESFLFNPNLTVLIGENGAGKTTILDALAFAMGTFFLGVDGISTYPISAADKRRVFVAPNSSEIQLPFRMDVEHNLQGLEYSWFRDTNKATGGSTSYKNAIDLIEKARVLTQKVRAGEEEDLPLLAYYGIGRASNMLYEKQRISKTKSRLDGYKNALDPRTMHQKASQWFKNAQTAVLQQIQDETLVQDSQLYTAFTNTLASMITDWESVQYNLKIDEVVGKFPDGSWTPLSYLSSGYKAIAALVMDIAYRAITLNPHWGEDAVVKTSGIVLIDEMDLYLHPKWQRTIVGDLKKAFPKIQFIVTTHSPFIVQSLKADELINLDGNVPAEEPDNLSLEDNAIFMGVENEYSDKFSKEEKIAYDYMKLLENEPDDLVFEQLEQLIDKTTDPVFKAKLQLERLAKFGK</sequence>
<dbReference type="RefSeq" id="WP_125030710.1">
    <property type="nucleotide sequence ID" value="NZ_JAPXVP010000001.1"/>
</dbReference>
<evidence type="ECO:0000259" key="1">
    <source>
        <dbReference type="SMART" id="SM00382"/>
    </source>
</evidence>
<dbReference type="PANTHER" id="PTHR43581">
    <property type="entry name" value="ATP/GTP PHOSPHATASE"/>
    <property type="match status" value="1"/>
</dbReference>
<dbReference type="InterPro" id="IPR027417">
    <property type="entry name" value="P-loop_NTPase"/>
</dbReference>
<proteinExistence type="predicted"/>
<name>A0A425Y173_9BACT</name>
<feature type="domain" description="AAA+ ATPase" evidence="1">
    <location>
        <begin position="22"/>
        <end position="347"/>
    </location>
</feature>
<dbReference type="OrthoDB" id="9805802at2"/>
<comment type="caution">
    <text evidence="2">The sequence shown here is derived from an EMBL/GenBank/DDBJ whole genome shotgun (WGS) entry which is preliminary data.</text>
</comment>
<accession>A0A425Y173</accession>
<dbReference type="InterPro" id="IPR003959">
    <property type="entry name" value="ATPase_AAA_core"/>
</dbReference>
<dbReference type="GO" id="GO:0016887">
    <property type="term" value="F:ATP hydrolysis activity"/>
    <property type="evidence" value="ECO:0007669"/>
    <property type="project" value="InterPro"/>
</dbReference>
<dbReference type="SUPFAM" id="SSF52540">
    <property type="entry name" value="P-loop containing nucleoside triphosphate hydrolases"/>
    <property type="match status" value="1"/>
</dbReference>
<reference evidence="2 3" key="1">
    <citation type="submission" date="2018-07" db="EMBL/GenBank/DDBJ databases">
        <title>Draft genome sequence of Ancylomarina sp. M1P.</title>
        <authorList>
            <person name="Yadav S."/>
            <person name="Villanueva L."/>
            <person name="Damste J.S.S."/>
        </authorList>
    </citation>
    <scope>NUCLEOTIDE SEQUENCE [LARGE SCALE GENOMIC DNA]</scope>
    <source>
        <strain evidence="2 3">M1P</strain>
    </source>
</reference>